<reference evidence="2" key="1">
    <citation type="submission" date="2020-10" db="EMBL/GenBank/DDBJ databases">
        <title>Genome Sequence of ESBL Producing Zambian Clinical Strains.</title>
        <authorList>
            <person name="Shawa M."/>
            <person name="Furuta Y."/>
            <person name="Simbotwe M."/>
            <person name="Mulenga E."/>
            <person name="Mubanga M."/>
            <person name="Mulenga G."/>
            <person name="Kaile C."/>
            <person name="Zorigt T."/>
            <person name="Hang'ombe B."/>
            <person name="Higashi H."/>
        </authorList>
    </citation>
    <scope>NUCLEOTIDE SEQUENCE</scope>
    <source>
        <strain evidence="2">Zam_UTH_09</strain>
    </source>
</reference>
<accession>A0A919HP67</accession>
<keyword evidence="1" id="KW-0812">Transmembrane</keyword>
<evidence type="ECO:0000256" key="1">
    <source>
        <dbReference type="SAM" id="Phobius"/>
    </source>
</evidence>
<evidence type="ECO:0000313" key="2">
    <source>
        <dbReference type="EMBL" id="GHK52416.1"/>
    </source>
</evidence>
<name>A0A919HP67_KLEPN</name>
<keyword evidence="1" id="KW-0472">Membrane</keyword>
<feature type="transmembrane region" description="Helical" evidence="1">
    <location>
        <begin position="49"/>
        <end position="68"/>
    </location>
</feature>
<proteinExistence type="predicted"/>
<feature type="transmembrane region" description="Helical" evidence="1">
    <location>
        <begin position="20"/>
        <end position="43"/>
    </location>
</feature>
<dbReference type="AlphaFoldDB" id="A0A919HP67"/>
<gene>
    <name evidence="2" type="ORF">KPZU09_21520</name>
</gene>
<comment type="caution">
    <text evidence="2">The sequence shown here is derived from an EMBL/GenBank/DDBJ whole genome shotgun (WGS) entry which is preliminary data.</text>
</comment>
<sequence>MFVGLQTAAAQRGRCRPAGVSHLCGHFNAAIGTGAFVGGQLIASAGLSGMVWLAAGIMVGSTLLIALLKAPLPGQVSAATAGA</sequence>
<protein>
    <submittedName>
        <fullName evidence="2">Uncharacterized protein</fullName>
    </submittedName>
</protein>
<dbReference type="Proteomes" id="UP000655094">
    <property type="component" value="Unassembled WGS sequence"/>
</dbReference>
<keyword evidence="1" id="KW-1133">Transmembrane helix</keyword>
<organism evidence="2 3">
    <name type="scientific">Klebsiella pneumoniae</name>
    <dbReference type="NCBI Taxonomy" id="573"/>
    <lineage>
        <taxon>Bacteria</taxon>
        <taxon>Pseudomonadati</taxon>
        <taxon>Pseudomonadota</taxon>
        <taxon>Gammaproteobacteria</taxon>
        <taxon>Enterobacterales</taxon>
        <taxon>Enterobacteriaceae</taxon>
        <taxon>Klebsiella/Raoultella group</taxon>
        <taxon>Klebsiella</taxon>
        <taxon>Klebsiella pneumoniae complex</taxon>
    </lineage>
</organism>
<dbReference type="EMBL" id="BNFF01000001">
    <property type="protein sequence ID" value="GHK52416.1"/>
    <property type="molecule type" value="Genomic_DNA"/>
</dbReference>
<evidence type="ECO:0000313" key="3">
    <source>
        <dbReference type="Proteomes" id="UP000655094"/>
    </source>
</evidence>